<protein>
    <submittedName>
        <fullName evidence="4">2-acylglycerophosphoethanolamine acyltransferase</fullName>
    </submittedName>
</protein>
<dbReference type="PROSITE" id="PS00455">
    <property type="entry name" value="AMP_BINDING"/>
    <property type="match status" value="1"/>
</dbReference>
<dbReference type="GO" id="GO:0006631">
    <property type="term" value="P:fatty acid metabolic process"/>
    <property type="evidence" value="ECO:0007669"/>
    <property type="project" value="TreeGrafter"/>
</dbReference>
<dbReference type="EMBL" id="LNZC01000020">
    <property type="protein sequence ID" value="KTD78233.1"/>
    <property type="molecule type" value="Genomic_DNA"/>
</dbReference>
<dbReference type="Pfam" id="PF00501">
    <property type="entry name" value="AMP-binding"/>
    <property type="match status" value="1"/>
</dbReference>
<proteinExistence type="inferred from homology"/>
<dbReference type="InterPro" id="IPR000873">
    <property type="entry name" value="AMP-dep_synth/lig_dom"/>
</dbReference>
<keyword evidence="5" id="KW-1185">Reference proteome</keyword>
<dbReference type="SMART" id="SM00563">
    <property type="entry name" value="PlsC"/>
    <property type="match status" value="1"/>
</dbReference>
<dbReference type="InterPro" id="IPR045851">
    <property type="entry name" value="AMP-bd_C_sf"/>
</dbReference>
<evidence type="ECO:0000313" key="4">
    <source>
        <dbReference type="EMBL" id="KTD78233.1"/>
    </source>
</evidence>
<evidence type="ECO:0000259" key="3">
    <source>
        <dbReference type="SMART" id="SM00563"/>
    </source>
</evidence>
<dbReference type="Pfam" id="PF01553">
    <property type="entry name" value="Acyltransferase"/>
    <property type="match status" value="1"/>
</dbReference>
<dbReference type="GO" id="GO:0031956">
    <property type="term" value="F:medium-chain fatty acid-CoA ligase activity"/>
    <property type="evidence" value="ECO:0007669"/>
    <property type="project" value="TreeGrafter"/>
</dbReference>
<reference evidence="4 5" key="1">
    <citation type="submission" date="2015-11" db="EMBL/GenBank/DDBJ databases">
        <title>Genomic analysis of 38 Legionella species identifies large and diverse effector repertoires.</title>
        <authorList>
            <person name="Burstein D."/>
            <person name="Amaro F."/>
            <person name="Zusman T."/>
            <person name="Lifshitz Z."/>
            <person name="Cohen O."/>
            <person name="Gilbert J.A."/>
            <person name="Pupko T."/>
            <person name="Shuman H.A."/>
            <person name="Segal G."/>
        </authorList>
    </citation>
    <scope>NUCLEOTIDE SEQUENCE [LARGE SCALE GENOMIC DNA]</scope>
    <source>
        <strain evidence="4 5">ATCC 49508</strain>
    </source>
</reference>
<dbReference type="PATRIC" id="fig|45076.6.peg.1763"/>
<keyword evidence="4" id="KW-0012">Acyltransferase</keyword>
<comment type="caution">
    <text evidence="4">The sequence shown here is derived from an EMBL/GenBank/DDBJ whole genome shotgun (WGS) entry which is preliminary data.</text>
</comment>
<evidence type="ECO:0000313" key="5">
    <source>
        <dbReference type="Proteomes" id="UP000054662"/>
    </source>
</evidence>
<comment type="similarity">
    <text evidence="1">Belongs to the ATP-dependent AMP-binding enzyme family.</text>
</comment>
<keyword evidence="2" id="KW-0436">Ligase</keyword>
<gene>
    <name evidence="4" type="ORF">Lwor_1628</name>
</gene>
<dbReference type="InterPro" id="IPR042099">
    <property type="entry name" value="ANL_N_sf"/>
</dbReference>
<evidence type="ECO:0000256" key="1">
    <source>
        <dbReference type="ARBA" id="ARBA00006432"/>
    </source>
</evidence>
<dbReference type="InterPro" id="IPR020845">
    <property type="entry name" value="AMP-binding_CS"/>
</dbReference>
<dbReference type="SUPFAM" id="SSF56801">
    <property type="entry name" value="Acetyl-CoA synthetase-like"/>
    <property type="match status" value="1"/>
</dbReference>
<dbReference type="AlphaFoldDB" id="A0A0W1AA88"/>
<dbReference type="Proteomes" id="UP000054662">
    <property type="component" value="Unassembled WGS sequence"/>
</dbReference>
<dbReference type="CDD" id="cd07989">
    <property type="entry name" value="LPLAT_AGPAT-like"/>
    <property type="match status" value="1"/>
</dbReference>
<evidence type="ECO:0000256" key="2">
    <source>
        <dbReference type="ARBA" id="ARBA00022598"/>
    </source>
</evidence>
<dbReference type="PANTHER" id="PTHR43201">
    <property type="entry name" value="ACYL-COA SYNTHETASE"/>
    <property type="match status" value="1"/>
</dbReference>
<keyword evidence="4" id="KW-0808">Transferase</keyword>
<organism evidence="4 5">
    <name type="scientific">Legionella worsleiensis</name>
    <dbReference type="NCBI Taxonomy" id="45076"/>
    <lineage>
        <taxon>Bacteria</taxon>
        <taxon>Pseudomonadati</taxon>
        <taxon>Pseudomonadota</taxon>
        <taxon>Gammaproteobacteria</taxon>
        <taxon>Legionellales</taxon>
        <taxon>Legionellaceae</taxon>
        <taxon>Legionella</taxon>
    </lineage>
</organism>
<dbReference type="GO" id="GO:0016746">
    <property type="term" value="F:acyltransferase activity"/>
    <property type="evidence" value="ECO:0007669"/>
    <property type="project" value="UniProtKB-KW"/>
</dbReference>
<feature type="domain" description="Phospholipid/glycerol acyltransferase" evidence="3">
    <location>
        <begin position="50"/>
        <end position="160"/>
    </location>
</feature>
<dbReference type="Gene3D" id="3.40.50.12780">
    <property type="entry name" value="N-terminal domain of ligase-like"/>
    <property type="match status" value="1"/>
</dbReference>
<dbReference type="InterPro" id="IPR002123">
    <property type="entry name" value="Plipid/glycerol_acylTrfase"/>
</dbReference>
<dbReference type="Gene3D" id="3.30.300.30">
    <property type="match status" value="1"/>
</dbReference>
<dbReference type="SUPFAM" id="SSF69593">
    <property type="entry name" value="Glycerol-3-phosphate (1)-acyltransferase"/>
    <property type="match status" value="1"/>
</dbReference>
<sequence length="738" mass="81951">MAVYFLRMNYMEHLNWKDKQLQRIRRWIKAVLVTWFRVEVKGHYQPAPNSVIIANRTSVIDVLLLSVFLPERLTIALHPLMFKKLWVKFVLLFAEVLVIDPGSARATRVLIKAIRSGKRCVIFPQGLLGQQEESLRVYDGPGVVLQKAGAEVIPVRIQGAEYSLFSISKSKHRIRLAPKITLHVMPSQLFIQPSHEPVNRQAVSMRLFRLISDLTFANSFQPQTLFSALIEGVAVGVKNKAKIEDSNRTPLTYRQFIARCFILGKQLKKQTVVNEHVGVMMPTTVAGMVTFFALQAYRRIPAMLNFSMGFYNLISACNTAGIKTIYTSRQFIATAKLESLVEELQSAGLIVRYLEEFKSSISLANKIAGLLKGMAPALTYKLLGETVAPNETGVVLFTSGSEGVPKGVALSHANILANCCQMKSRVDFTSRDAFFNALPIFHCFGLTAGSITPLITGLQCFFYPSPLHYKVIPGLVYETGATIMFGTDTFLTGYARAADRYDFSSVRYIFAGAEKVKPETIRYWSETFGVKIYEGYGATEASPVISLNCPLASSPGSVGMILPFMESRIVPVDGIAVGGRLQLRGPNIMLGYMSADKPGTIIPPANGWHDTGDIVTMTPEHFITISGRAKRFAKIAGEMVSLTAVEGIAASIWPELLHAAVTRKCSKKGEQIVLYTEAEHADKLNFIKKIHEQRHSELLVPHTIYPGSKIPILPSGKIDYISLERSLQEELQHEEELV</sequence>
<name>A0A0W1AA88_9GAMM</name>
<dbReference type="STRING" id="45076.Lwor_1628"/>
<dbReference type="PANTHER" id="PTHR43201:SF5">
    <property type="entry name" value="MEDIUM-CHAIN ACYL-COA LIGASE ACSF2, MITOCHONDRIAL"/>
    <property type="match status" value="1"/>
</dbReference>
<accession>A0A0W1AA88</accession>